<evidence type="ECO:0000313" key="2">
    <source>
        <dbReference type="EMBL" id="KAG9235751.1"/>
    </source>
</evidence>
<comment type="caution">
    <text evidence="2">The sequence shown here is derived from an EMBL/GenBank/DDBJ whole genome shotgun (WGS) entry which is preliminary data.</text>
</comment>
<feature type="compositionally biased region" description="Low complexity" evidence="1">
    <location>
        <begin position="360"/>
        <end position="374"/>
    </location>
</feature>
<feature type="compositionally biased region" description="Basic and acidic residues" evidence="1">
    <location>
        <begin position="48"/>
        <end position="87"/>
    </location>
</feature>
<dbReference type="Proteomes" id="UP000824998">
    <property type="component" value="Unassembled WGS sequence"/>
</dbReference>
<dbReference type="AlphaFoldDB" id="A0A9P7YLM7"/>
<dbReference type="EMBL" id="MU251423">
    <property type="protein sequence ID" value="KAG9235751.1"/>
    <property type="molecule type" value="Genomic_DNA"/>
</dbReference>
<evidence type="ECO:0008006" key="4">
    <source>
        <dbReference type="Google" id="ProtNLM"/>
    </source>
</evidence>
<dbReference type="OrthoDB" id="4473754at2759"/>
<organism evidence="2 3">
    <name type="scientific">Amylocarpus encephaloides</name>
    <dbReference type="NCBI Taxonomy" id="45428"/>
    <lineage>
        <taxon>Eukaryota</taxon>
        <taxon>Fungi</taxon>
        <taxon>Dikarya</taxon>
        <taxon>Ascomycota</taxon>
        <taxon>Pezizomycotina</taxon>
        <taxon>Leotiomycetes</taxon>
        <taxon>Helotiales</taxon>
        <taxon>Helotiales incertae sedis</taxon>
        <taxon>Amylocarpus</taxon>
    </lineage>
</organism>
<gene>
    <name evidence="2" type="ORF">BJ875DRAFT_482931</name>
</gene>
<feature type="region of interest" description="Disordered" evidence="1">
    <location>
        <begin position="28"/>
        <end position="92"/>
    </location>
</feature>
<proteinExistence type="predicted"/>
<feature type="region of interest" description="Disordered" evidence="1">
    <location>
        <begin position="354"/>
        <end position="375"/>
    </location>
</feature>
<name>A0A9P7YLM7_9HELO</name>
<protein>
    <recommendedName>
        <fullName evidence="4">Zn(2)-C6 fungal-type domain-containing protein</fullName>
    </recommendedName>
</protein>
<evidence type="ECO:0000313" key="3">
    <source>
        <dbReference type="Proteomes" id="UP000824998"/>
    </source>
</evidence>
<reference evidence="2" key="1">
    <citation type="journal article" date="2021" name="IMA Fungus">
        <title>Genomic characterization of three marine fungi, including Emericellopsis atlantica sp. nov. with signatures of a generalist lifestyle and marine biomass degradation.</title>
        <authorList>
            <person name="Hagestad O.C."/>
            <person name="Hou L."/>
            <person name="Andersen J.H."/>
            <person name="Hansen E.H."/>
            <person name="Altermark B."/>
            <person name="Li C."/>
            <person name="Kuhnert E."/>
            <person name="Cox R.J."/>
            <person name="Crous P.W."/>
            <person name="Spatafora J.W."/>
            <person name="Lail K."/>
            <person name="Amirebrahimi M."/>
            <person name="Lipzen A."/>
            <person name="Pangilinan J."/>
            <person name="Andreopoulos W."/>
            <person name="Hayes R.D."/>
            <person name="Ng V."/>
            <person name="Grigoriev I.V."/>
            <person name="Jackson S.A."/>
            <person name="Sutton T.D.S."/>
            <person name="Dobson A.D.W."/>
            <person name="Rama T."/>
        </authorList>
    </citation>
    <scope>NUCLEOTIDE SEQUENCE</scope>
    <source>
        <strain evidence="2">TRa018bII</strain>
    </source>
</reference>
<sequence length="481" mass="52985">MRCIREGTRAECNRCLAAGARCTFSVARKAGRPPGSAGGSTTSMGKLEANRRGRDREREMERGRESEQEKGDHGWRGERQKEEERESAYPQYSVDLTNDFDFSSDLPSDLSIFEASGSLLEDETSSSLFITGASNSLAIPSNPDTHHNAWAESESHQYPGLNVDTGTTHENNRFVTPPPLFETQFLVEDTSNTYSTVGSSTQQEQPTNSFERQRVETEHINTNISTNTMQQLSELSGKLFAHISSPCIYSRPRTRPYVSRGSTTIDRIDMGNDTNMNMDRRREMDTDPQITRLGQLTSHVIESSVTFHRILSNPLGPVSFDTAATLLILTAYIRLAQLHLALYNHIRSILQTNDPPPSAAYPSPGSSNPSPSSGHPRQFIPIAFPSLNIGGVSLSAYPRFQLKFILQICVHHFGEVEALLGLPAGFCVSEQRPGSGGILHQGTGGTAMLVRTVMIEADETMKGIRGVLAELVEELRGNIQI</sequence>
<evidence type="ECO:0000256" key="1">
    <source>
        <dbReference type="SAM" id="MobiDB-lite"/>
    </source>
</evidence>
<accession>A0A9P7YLM7</accession>
<keyword evidence="3" id="KW-1185">Reference proteome</keyword>